<reference evidence="1" key="1">
    <citation type="journal article" date="2021" name="Int. J. Syst. Evol. Microbiol.">
        <title>Bradyrhizobium septentrionale sp. nov. (sv. septentrionale) and Bradyrhizobium quebecense sp. nov. (sv. septentrionale) associated with legumes native to Canada possess rearranged symbiosis genes and numerous insertion sequences.</title>
        <authorList>
            <person name="Bromfield E.S.P."/>
            <person name="Cloutier S."/>
        </authorList>
    </citation>
    <scope>NUCLEOTIDE SEQUENCE</scope>
    <source>
        <strain evidence="1">12S5</strain>
    </source>
</reference>
<sequence>MAIAKLRERKMGRVANAENWQLLCAISWNFPVPLAEVEIACVAIVLG</sequence>
<name>A0ABS3MCJ2_9BRAD</name>
<protein>
    <submittedName>
        <fullName evidence="1">Uncharacterized protein</fullName>
    </submittedName>
</protein>
<proteinExistence type="predicted"/>
<dbReference type="EMBL" id="JAGEPA010000001">
    <property type="protein sequence ID" value="MBO1429189.1"/>
    <property type="molecule type" value="Genomic_DNA"/>
</dbReference>
<organism evidence="1 2">
    <name type="scientific">Bradyrhizobium quebecense</name>
    <dbReference type="NCBI Taxonomy" id="2748629"/>
    <lineage>
        <taxon>Bacteria</taxon>
        <taxon>Pseudomonadati</taxon>
        <taxon>Pseudomonadota</taxon>
        <taxon>Alphaproteobacteria</taxon>
        <taxon>Hyphomicrobiales</taxon>
        <taxon>Nitrobacteraceae</taxon>
        <taxon>Bradyrhizobium</taxon>
    </lineage>
</organism>
<dbReference type="RefSeq" id="WP_207831448.1">
    <property type="nucleotide sequence ID" value="NZ_CP088282.1"/>
</dbReference>
<accession>A0ABS3MCJ2</accession>
<evidence type="ECO:0000313" key="1">
    <source>
        <dbReference type="EMBL" id="MBO1429189.1"/>
    </source>
</evidence>
<keyword evidence="2" id="KW-1185">Reference proteome</keyword>
<evidence type="ECO:0000313" key="2">
    <source>
        <dbReference type="Proteomes" id="UP000692816"/>
    </source>
</evidence>
<comment type="caution">
    <text evidence="1">The sequence shown here is derived from an EMBL/GenBank/DDBJ whole genome shotgun (WGS) entry which is preliminary data.</text>
</comment>
<dbReference type="Proteomes" id="UP000692816">
    <property type="component" value="Unassembled WGS sequence"/>
</dbReference>
<gene>
    <name evidence="1" type="ORF">J4P68_07045</name>
</gene>